<proteinExistence type="predicted"/>
<keyword evidence="3" id="KW-1185">Reference proteome</keyword>
<feature type="compositionally biased region" description="Low complexity" evidence="1">
    <location>
        <begin position="121"/>
        <end position="141"/>
    </location>
</feature>
<organism evidence="2 3">
    <name type="scientific">Bemisia tabaci</name>
    <name type="common">Sweetpotato whitefly</name>
    <name type="synonym">Aleurodes tabaci</name>
    <dbReference type="NCBI Taxonomy" id="7038"/>
    <lineage>
        <taxon>Eukaryota</taxon>
        <taxon>Metazoa</taxon>
        <taxon>Ecdysozoa</taxon>
        <taxon>Arthropoda</taxon>
        <taxon>Hexapoda</taxon>
        <taxon>Insecta</taxon>
        <taxon>Pterygota</taxon>
        <taxon>Neoptera</taxon>
        <taxon>Paraneoptera</taxon>
        <taxon>Hemiptera</taxon>
        <taxon>Sternorrhyncha</taxon>
        <taxon>Aleyrodoidea</taxon>
        <taxon>Aleyrodidae</taxon>
        <taxon>Aleyrodinae</taxon>
        <taxon>Bemisia</taxon>
    </lineage>
</organism>
<accession>A0A9P0F4F5</accession>
<reference evidence="2" key="1">
    <citation type="submission" date="2021-12" db="EMBL/GenBank/DDBJ databases">
        <authorList>
            <person name="King R."/>
        </authorList>
    </citation>
    <scope>NUCLEOTIDE SEQUENCE</scope>
</reference>
<gene>
    <name evidence="2" type="ORF">BEMITA_LOCUS10291</name>
</gene>
<feature type="region of interest" description="Disordered" evidence="1">
    <location>
        <begin position="164"/>
        <end position="184"/>
    </location>
</feature>
<dbReference type="AlphaFoldDB" id="A0A9P0F4F5"/>
<protein>
    <submittedName>
        <fullName evidence="2">Uncharacterized protein</fullName>
    </submittedName>
</protein>
<feature type="region of interest" description="Disordered" evidence="1">
    <location>
        <begin position="1"/>
        <end position="143"/>
    </location>
</feature>
<feature type="region of interest" description="Disordered" evidence="1">
    <location>
        <begin position="269"/>
        <end position="291"/>
    </location>
</feature>
<feature type="region of interest" description="Disordered" evidence="1">
    <location>
        <begin position="225"/>
        <end position="245"/>
    </location>
</feature>
<dbReference type="Proteomes" id="UP001152759">
    <property type="component" value="Chromosome 6"/>
</dbReference>
<feature type="compositionally biased region" description="Low complexity" evidence="1">
    <location>
        <begin position="40"/>
        <end position="59"/>
    </location>
</feature>
<feature type="compositionally biased region" description="Basic and acidic residues" evidence="1">
    <location>
        <begin position="236"/>
        <end position="245"/>
    </location>
</feature>
<evidence type="ECO:0000256" key="1">
    <source>
        <dbReference type="SAM" id="MobiDB-lite"/>
    </source>
</evidence>
<dbReference type="EMBL" id="OU963867">
    <property type="protein sequence ID" value="CAH0391695.1"/>
    <property type="molecule type" value="Genomic_DNA"/>
</dbReference>
<feature type="compositionally biased region" description="Basic and acidic residues" evidence="1">
    <location>
        <begin position="62"/>
        <end position="79"/>
    </location>
</feature>
<feature type="compositionally biased region" description="Polar residues" evidence="1">
    <location>
        <begin position="225"/>
        <end position="235"/>
    </location>
</feature>
<name>A0A9P0F4F5_BEMTA</name>
<evidence type="ECO:0000313" key="2">
    <source>
        <dbReference type="EMBL" id="CAH0391695.1"/>
    </source>
</evidence>
<evidence type="ECO:0000313" key="3">
    <source>
        <dbReference type="Proteomes" id="UP001152759"/>
    </source>
</evidence>
<sequence length="291" mass="32415">MTEELTSDKTVNLDDAQPIDLSKSSRALFQERIRRENHRPVPQLIPLSLLPSLSLQRQPRGAHKDPERPGLARSEHPSKGEMSVHSARSKSRLARVKSCPYLYQKRMRRLSASQKSKSDSRISLTSSISSPPSVLSVSSSTQATTCAVSTSSDRLSRLFISADSRPSDQGLGMEDEERLGRLSSSESYRYAHESALRPISGGENARRVAGVSPSTINSLRSFLQRKQQNHASDPSSSDKEDKRDMEGSYWWKQVVAIDKGGRLQQQLIMDPTETSLSKMSLKQPKYQSKSS</sequence>